<dbReference type="Pfam" id="PF01361">
    <property type="entry name" value="Tautomerase"/>
    <property type="match status" value="1"/>
</dbReference>
<keyword evidence="2" id="KW-0413">Isomerase</keyword>
<dbReference type="PANTHER" id="PTHR35530">
    <property type="entry name" value="TAUTOMERASE-RELATED"/>
    <property type="match status" value="1"/>
</dbReference>
<gene>
    <name evidence="4" type="ORF">A2438_03595</name>
</gene>
<dbReference type="InterPro" id="IPR004370">
    <property type="entry name" value="4-OT-like_dom"/>
</dbReference>
<dbReference type="Gene3D" id="3.30.429.10">
    <property type="entry name" value="Macrophage Migration Inhibitory Factor"/>
    <property type="match status" value="1"/>
</dbReference>
<evidence type="ECO:0000259" key="3">
    <source>
        <dbReference type="Pfam" id="PF01361"/>
    </source>
</evidence>
<dbReference type="EMBL" id="MEUJ01000004">
    <property type="protein sequence ID" value="OGC40336.1"/>
    <property type="molecule type" value="Genomic_DNA"/>
</dbReference>
<sequence>MPVIRVSWWKGRTREQKEQVASEIEQVIQKNCGCPPGATHIIFEDVDKADWAIEGKLQG</sequence>
<accession>A0A1F4U5W9</accession>
<evidence type="ECO:0000313" key="4">
    <source>
        <dbReference type="EMBL" id="OGC40336.1"/>
    </source>
</evidence>
<dbReference type="PANTHER" id="PTHR35530:SF1">
    <property type="entry name" value="2-HYDROXYMUCONATE TAUTOMERASE"/>
    <property type="match status" value="1"/>
</dbReference>
<dbReference type="AlphaFoldDB" id="A0A1F4U5W9"/>
<dbReference type="GO" id="GO:0016853">
    <property type="term" value="F:isomerase activity"/>
    <property type="evidence" value="ECO:0007669"/>
    <property type="project" value="UniProtKB-KW"/>
</dbReference>
<evidence type="ECO:0000313" key="5">
    <source>
        <dbReference type="Proteomes" id="UP000179242"/>
    </source>
</evidence>
<organism evidence="4 5">
    <name type="scientific">candidate division WOR-1 bacterium RIFOXYC2_FULL_46_14</name>
    <dbReference type="NCBI Taxonomy" id="1802587"/>
    <lineage>
        <taxon>Bacteria</taxon>
        <taxon>Bacillati</taxon>
        <taxon>Saganbacteria</taxon>
    </lineage>
</organism>
<proteinExistence type="inferred from homology"/>
<dbReference type="Proteomes" id="UP000179242">
    <property type="component" value="Unassembled WGS sequence"/>
</dbReference>
<dbReference type="InterPro" id="IPR014347">
    <property type="entry name" value="Tautomerase/MIF_sf"/>
</dbReference>
<comment type="caution">
    <text evidence="4">The sequence shown here is derived from an EMBL/GenBank/DDBJ whole genome shotgun (WGS) entry which is preliminary data.</text>
</comment>
<comment type="similarity">
    <text evidence="1">Belongs to the 4-oxalocrotonate tautomerase family.</text>
</comment>
<feature type="domain" description="4-oxalocrotonate tautomerase-like" evidence="3">
    <location>
        <begin position="2"/>
        <end position="57"/>
    </location>
</feature>
<evidence type="ECO:0000256" key="1">
    <source>
        <dbReference type="ARBA" id="ARBA00006723"/>
    </source>
</evidence>
<protein>
    <recommendedName>
        <fullName evidence="3">4-oxalocrotonate tautomerase-like domain-containing protein</fullName>
    </recommendedName>
</protein>
<name>A0A1F4U5W9_UNCSA</name>
<reference evidence="4 5" key="1">
    <citation type="journal article" date="2016" name="Nat. Commun.">
        <title>Thousands of microbial genomes shed light on interconnected biogeochemical processes in an aquifer system.</title>
        <authorList>
            <person name="Anantharaman K."/>
            <person name="Brown C.T."/>
            <person name="Hug L.A."/>
            <person name="Sharon I."/>
            <person name="Castelle C.J."/>
            <person name="Probst A.J."/>
            <person name="Thomas B.C."/>
            <person name="Singh A."/>
            <person name="Wilkins M.J."/>
            <person name="Karaoz U."/>
            <person name="Brodie E.L."/>
            <person name="Williams K.H."/>
            <person name="Hubbard S.S."/>
            <person name="Banfield J.F."/>
        </authorList>
    </citation>
    <scope>NUCLEOTIDE SEQUENCE [LARGE SCALE GENOMIC DNA]</scope>
</reference>
<dbReference type="SUPFAM" id="SSF55331">
    <property type="entry name" value="Tautomerase/MIF"/>
    <property type="match status" value="1"/>
</dbReference>
<evidence type="ECO:0000256" key="2">
    <source>
        <dbReference type="ARBA" id="ARBA00023235"/>
    </source>
</evidence>